<comment type="caution">
    <text evidence="1">The sequence shown here is derived from an EMBL/GenBank/DDBJ whole genome shotgun (WGS) entry which is preliminary data.</text>
</comment>
<evidence type="ECO:0000313" key="1">
    <source>
        <dbReference type="EMBL" id="GAH90258.1"/>
    </source>
</evidence>
<proteinExistence type="predicted"/>
<reference evidence="1" key="1">
    <citation type="journal article" date="2014" name="Front. Microbiol.">
        <title>High frequency of phylogenetically diverse reductive dehalogenase-homologous genes in deep subseafloor sedimentary metagenomes.</title>
        <authorList>
            <person name="Kawai M."/>
            <person name="Futagami T."/>
            <person name="Toyoda A."/>
            <person name="Takaki Y."/>
            <person name="Nishi S."/>
            <person name="Hori S."/>
            <person name="Arai W."/>
            <person name="Tsubouchi T."/>
            <person name="Morono Y."/>
            <person name="Uchiyama I."/>
            <person name="Ito T."/>
            <person name="Fujiyama A."/>
            <person name="Inagaki F."/>
            <person name="Takami H."/>
        </authorList>
    </citation>
    <scope>NUCLEOTIDE SEQUENCE</scope>
    <source>
        <strain evidence="1">Expedition CK06-06</strain>
    </source>
</reference>
<sequence>MEVRDYFKTILDTKTGHRSREEIAGDLTYSAAYPENTQRLILEILLDIRDQLDQNQ</sequence>
<name>X1L7V9_9ZZZZ</name>
<dbReference type="EMBL" id="BARV01000868">
    <property type="protein sequence ID" value="GAH90258.1"/>
    <property type="molecule type" value="Genomic_DNA"/>
</dbReference>
<protein>
    <submittedName>
        <fullName evidence="1">Uncharacterized protein</fullName>
    </submittedName>
</protein>
<dbReference type="AlphaFoldDB" id="X1L7V9"/>
<gene>
    <name evidence="1" type="ORF">S06H3_02845</name>
</gene>
<organism evidence="1">
    <name type="scientific">marine sediment metagenome</name>
    <dbReference type="NCBI Taxonomy" id="412755"/>
    <lineage>
        <taxon>unclassified sequences</taxon>
        <taxon>metagenomes</taxon>
        <taxon>ecological metagenomes</taxon>
    </lineage>
</organism>
<accession>X1L7V9</accession>